<evidence type="ECO:0000313" key="2">
    <source>
        <dbReference type="EMBL" id="MDI3349266.1"/>
    </source>
</evidence>
<gene>
    <name evidence="2" type="ORF">DCBHLPFO_00035</name>
    <name evidence="3" type="ORF">V2E25_00085</name>
</gene>
<sequence>MNYSINQIIKAKVIKVSKKVVTFITKEAEIGYLNISEVSDYFVNDLNLMFKLNEIKELKIIEILPNSELLLSFKQIHPKELRNPFKFKLDKKEAKFDSLLDFTNKGINYGD</sequence>
<dbReference type="RefSeq" id="WP_004416278.1">
    <property type="nucleotide sequence ID" value="NZ_AP014657.1"/>
</dbReference>
<feature type="domain" description="S1 motif" evidence="1">
    <location>
        <begin position="6"/>
        <end position="74"/>
    </location>
</feature>
<protein>
    <recommendedName>
        <fullName evidence="1">S1 motif domain-containing protein</fullName>
    </recommendedName>
</protein>
<dbReference type="GO" id="GO:0003676">
    <property type="term" value="F:nucleic acid binding"/>
    <property type="evidence" value="ECO:0007669"/>
    <property type="project" value="InterPro"/>
</dbReference>
<dbReference type="PROSITE" id="PS50126">
    <property type="entry name" value="S1"/>
    <property type="match status" value="1"/>
</dbReference>
<organism evidence="2 4">
    <name type="scientific">Mycoplasmopsis arginini</name>
    <name type="common">Mycoplasma arginini</name>
    <dbReference type="NCBI Taxonomy" id="2094"/>
    <lineage>
        <taxon>Bacteria</taxon>
        <taxon>Bacillati</taxon>
        <taxon>Mycoplasmatota</taxon>
        <taxon>Mycoplasmoidales</taxon>
        <taxon>Metamycoplasmataceae</taxon>
        <taxon>Mycoplasmopsis</taxon>
    </lineage>
</organism>
<dbReference type="KEGG" id="marg:MARG145_0608"/>
<dbReference type="AlphaFoldDB" id="A0A0C6FYL5"/>
<evidence type="ECO:0000313" key="3">
    <source>
        <dbReference type="EMBL" id="WVN21994.1"/>
    </source>
</evidence>
<reference evidence="2" key="1">
    <citation type="submission" date="2022-11" db="EMBL/GenBank/DDBJ databases">
        <title>Draft genome of Mycoplasma arginini isolated from fly.</title>
        <authorList>
            <person name="Severgnini M."/>
            <person name="Gioia G."/>
            <person name="Cremonesi P."/>
            <person name="Moroni P."/>
            <person name="Addis M.F."/>
            <person name="Castiglioni B."/>
        </authorList>
    </citation>
    <scope>NUCLEOTIDE SEQUENCE</scope>
    <source>
        <strain evidence="2">QMP CG1-1632</strain>
    </source>
</reference>
<dbReference type="InterPro" id="IPR003029">
    <property type="entry name" value="S1_domain"/>
</dbReference>
<dbReference type="Gene3D" id="2.40.50.140">
    <property type="entry name" value="Nucleic acid-binding proteins"/>
    <property type="match status" value="1"/>
</dbReference>
<name>A0A0C6FYL5_MYCAR</name>
<dbReference type="SMART" id="SM00316">
    <property type="entry name" value="S1"/>
    <property type="match status" value="1"/>
</dbReference>
<evidence type="ECO:0000259" key="1">
    <source>
        <dbReference type="PROSITE" id="PS50126"/>
    </source>
</evidence>
<proteinExistence type="predicted"/>
<dbReference type="EMBL" id="JAPFAR010000001">
    <property type="protein sequence ID" value="MDI3349266.1"/>
    <property type="molecule type" value="Genomic_DNA"/>
</dbReference>
<dbReference type="Proteomes" id="UP001162175">
    <property type="component" value="Unassembled WGS sequence"/>
</dbReference>
<dbReference type="SUPFAM" id="SSF50249">
    <property type="entry name" value="Nucleic acid-binding proteins"/>
    <property type="match status" value="1"/>
</dbReference>
<evidence type="ECO:0000313" key="4">
    <source>
        <dbReference type="Proteomes" id="UP001162175"/>
    </source>
</evidence>
<accession>A0A0C6FYL5</accession>
<evidence type="ECO:0000313" key="5">
    <source>
        <dbReference type="Proteomes" id="UP001432074"/>
    </source>
</evidence>
<dbReference type="Proteomes" id="UP001432074">
    <property type="component" value="Chromosome"/>
</dbReference>
<dbReference type="OrthoDB" id="398273at2"/>
<dbReference type="InterPro" id="IPR012340">
    <property type="entry name" value="NA-bd_OB-fold"/>
</dbReference>
<keyword evidence="5" id="KW-1185">Reference proteome</keyword>
<dbReference type="eggNOG" id="ENOG5032QII">
    <property type="taxonomic scope" value="Bacteria"/>
</dbReference>
<dbReference type="EMBL" id="CP143577">
    <property type="protein sequence ID" value="WVN21994.1"/>
    <property type="molecule type" value="Genomic_DNA"/>
</dbReference>
<dbReference type="GeneID" id="80703602"/>
<reference evidence="3" key="2">
    <citation type="submission" date="2024-01" db="EMBL/GenBank/DDBJ databases">
        <title>Complete genome sequence of Mycoplasma arginini type strain G 230.</title>
        <authorList>
            <person name="Spergser J."/>
        </authorList>
    </citation>
    <scope>NUCLEOTIDE SEQUENCE</scope>
    <source>
        <strain evidence="3">NCTC 10129</strain>
    </source>
</reference>